<proteinExistence type="predicted"/>
<dbReference type="Pfam" id="PF20862">
    <property type="entry name" value="DUF6843"/>
    <property type="match status" value="1"/>
</dbReference>
<comment type="caution">
    <text evidence="3">The sequence shown here is derived from an EMBL/GenBank/DDBJ whole genome shotgun (WGS) entry which is preliminary data.</text>
</comment>
<feature type="chain" id="PRO_5020747052" description="DUF6843 domain-containing protein" evidence="1">
    <location>
        <begin position="22"/>
        <end position="166"/>
    </location>
</feature>
<organism evidence="3 4">
    <name type="scientific">Guptibacillus hwajinpoensis</name>
    <dbReference type="NCBI Taxonomy" id="208199"/>
    <lineage>
        <taxon>Bacteria</taxon>
        <taxon>Bacillati</taxon>
        <taxon>Bacillota</taxon>
        <taxon>Bacilli</taxon>
        <taxon>Bacillales</taxon>
        <taxon>Guptibacillaceae</taxon>
        <taxon>Guptibacillus</taxon>
    </lineage>
</organism>
<feature type="signal peptide" evidence="1">
    <location>
        <begin position="1"/>
        <end position="21"/>
    </location>
</feature>
<evidence type="ECO:0000259" key="2">
    <source>
        <dbReference type="Pfam" id="PF20862"/>
    </source>
</evidence>
<dbReference type="InterPro" id="IPR049293">
    <property type="entry name" value="DUF6843"/>
</dbReference>
<dbReference type="EMBL" id="SWFM01000002">
    <property type="protein sequence ID" value="TKD70896.1"/>
    <property type="molecule type" value="Genomic_DNA"/>
</dbReference>
<keyword evidence="1" id="KW-0732">Signal</keyword>
<dbReference type="Proteomes" id="UP000310541">
    <property type="component" value="Unassembled WGS sequence"/>
</dbReference>
<gene>
    <name evidence="3" type="ORF">FBF83_09810</name>
</gene>
<reference evidence="3 4" key="1">
    <citation type="submission" date="2019-04" db="EMBL/GenBank/DDBJ databases">
        <title>Genome sequence of Bacillus hwajinpoensis strain Y2.</title>
        <authorList>
            <person name="Fair J.L."/>
            <person name="Maclea K.S."/>
        </authorList>
    </citation>
    <scope>NUCLEOTIDE SEQUENCE [LARGE SCALE GENOMIC DNA]</scope>
    <source>
        <strain evidence="3 4">Y2</strain>
    </source>
</reference>
<dbReference type="OrthoDB" id="68404at2"/>
<protein>
    <recommendedName>
        <fullName evidence="2">DUF6843 domain-containing protein</fullName>
    </recommendedName>
</protein>
<name>A0A4U1MK32_9BACL</name>
<dbReference type="AlphaFoldDB" id="A0A4U1MK32"/>
<dbReference type="PROSITE" id="PS51257">
    <property type="entry name" value="PROKAR_LIPOPROTEIN"/>
    <property type="match status" value="1"/>
</dbReference>
<feature type="domain" description="DUF6843" evidence="2">
    <location>
        <begin position="29"/>
        <end position="138"/>
    </location>
</feature>
<evidence type="ECO:0000313" key="3">
    <source>
        <dbReference type="EMBL" id="TKD70896.1"/>
    </source>
</evidence>
<dbReference type="RefSeq" id="WP_136946970.1">
    <property type="nucleotide sequence ID" value="NZ_SWFM01000002.1"/>
</dbReference>
<evidence type="ECO:0000313" key="4">
    <source>
        <dbReference type="Proteomes" id="UP000310541"/>
    </source>
</evidence>
<evidence type="ECO:0000256" key="1">
    <source>
        <dbReference type="SAM" id="SignalP"/>
    </source>
</evidence>
<accession>A0A4U1MK32</accession>
<sequence>MKWVRLLLVLILVVVGTTSCASEPTVQHEKTDTIHLVPEGYEGQLIVIYNVDGAPKLKKEKGYTIIPYHEDGTYLTSTEDMEYGAVTDEFYYVDQKDKRSQIEQNCTYLFPNSGITIKDRRLLYSAYYLTQSHCSEQFYGRGPENAGNRNVYANVEEKLREEGMLE</sequence>